<dbReference type="PANTHER" id="PTHR10170">
    <property type="entry name" value="HUNTINGTON DISEASE PROTEIN"/>
    <property type="match status" value="1"/>
</dbReference>
<dbReference type="InterPro" id="IPR014886">
    <property type="entry name" value="La_xRRM"/>
</dbReference>
<evidence type="ECO:0000256" key="5">
    <source>
        <dbReference type="ARBA" id="ARBA00022490"/>
    </source>
</evidence>
<keyword evidence="11" id="KW-1133">Transmembrane helix</keyword>
<evidence type="ECO:0000313" key="14">
    <source>
        <dbReference type="Proteomes" id="UP000271098"/>
    </source>
</evidence>
<dbReference type="Pfam" id="PF08777">
    <property type="entry name" value="RRM_3"/>
    <property type="match status" value="1"/>
</dbReference>
<sequence length="1218" mass="136445">MYIKRIPTPLLWKDPRYNDEFGEAIKILFDYIDHRNSDIRMFSEQTVDSILRKINALQHLIIDMNTSRVVVVLLAEIKRNGAARSLVFALSRLFHVLKHVKRNRLRTVGIHLVSAVSKILIRPEEAVQSALERYLPSVFTVLGPDFESQRSENIMKLYEVAVDNLELLGVANRTAAVVISQLATYVAVIRRKSFLHFLKILSEASEENRNLLVGIMNSLRLLWPVYLANINEFELEGLQDLIRNSLRTLFSSHSDIIVASLEFLEKVLSSPLNGLRLEHFYPQRPSVMRTGAETVQEIIVPATSYAPSCVSSLRASPVNSIFGQESPTASNFPNSFTHPPFSPHSNTDSGSSESGSKPSSDDGMDVVDPLRHLEISSDFTKYSSSSEESLPVETGTAAASTIPEHLPTEISYESFLTYTAVLLAKRFLLSGHCLKLLADRDVRVSHKIMAMSCLSSLALHLPKFADIPLEAKGGLGVQTMKDLQLYLNHEDDQLKAAAITVLVSAEKCKFRAIGEQFREFHCSFRSFVFDAMRLQRAHCSRALLVALKSASKLVYQTEIAYDVAKFACENYRDNYFLLRVAVVEYLASVEWALASRSSSAHIPDEVFDKYMCLLADDDQRVRNAAAENLPLLTKNANYTLPPNNFAVDRPGDYLCSAFQRKPMTVGMDSHYDFLDQQPIDFVLAGNISVILGKMFDVLTEKADEKQQAGFAAGLCHLMNCYKPIRYPEAWGLKPNADSSRIGLIVSLISKSSCCCTSVQTFVQFLDIATHMAAGLYAVNLMKAANETSKAGAKFPEPFIYDQLLLLQLRILNLYYSLLTDYRQQLALSGLRLSPLSPVRKALPVGASGAASWEQRIAAISTFAGSNIRLSRNTSFLQSASLMHFADSLKGAYLTYMNSIACDVPERFTTLLTCALNCLACILEVLRLQQIADVVEEILLYCRCVVEIAPAESVRVSMQLFKILFGSNVANLSFDAVRTLKLRHTDLPKDLMEVCLLRSANFFTEYVVNTGREEHCQAEITRNDYWANKQKELKEKRIAARAAKQAKKAAEAEAKKKSLEVHFVKGLVLSVENLPKEGCDLAKIKEFFKKYGDAQIRFGGEENGAAKAWEEAVKKGEDGKVMFHGNELKGTVLDGEKEEEYWNNFNKKKADKQERIANNRRAGRGRGRGRGRGGARNSGETRGEKVLYFTLFWEYLLKLLLIYGLAKVFFIYETKSGKD</sequence>
<dbReference type="EMBL" id="UYRT01078028">
    <property type="protein sequence ID" value="VDN17599.1"/>
    <property type="molecule type" value="Genomic_DNA"/>
</dbReference>
<dbReference type="Pfam" id="PF20926">
    <property type="entry name" value="Htt_N-HEAT_1"/>
    <property type="match status" value="1"/>
</dbReference>
<feature type="compositionally biased region" description="Basic residues" evidence="10">
    <location>
        <begin position="1160"/>
        <end position="1172"/>
    </location>
</feature>
<evidence type="ECO:0000256" key="1">
    <source>
        <dbReference type="ARBA" id="ARBA00002907"/>
    </source>
</evidence>
<evidence type="ECO:0000256" key="3">
    <source>
        <dbReference type="ARBA" id="ARBA00004496"/>
    </source>
</evidence>
<feature type="compositionally biased region" description="Low complexity" evidence="10">
    <location>
        <begin position="345"/>
        <end position="358"/>
    </location>
</feature>
<name>A0A183DPB0_9BILA</name>
<dbReference type="InterPro" id="IPR024613">
    <property type="entry name" value="Huntingtin_N_HEAT_rpt-2"/>
</dbReference>
<dbReference type="InterPro" id="IPR012677">
    <property type="entry name" value="Nucleotide-bd_a/b_plait_sf"/>
</dbReference>
<protein>
    <submittedName>
        <fullName evidence="15">RRM_3 domain-containing protein</fullName>
    </submittedName>
</protein>
<evidence type="ECO:0000256" key="8">
    <source>
        <dbReference type="PROSITE-ProRule" id="PRU01288"/>
    </source>
</evidence>
<comment type="function">
    <text evidence="1">May play a role in microtubule-mediated transport or vesicle function.</text>
</comment>
<dbReference type="Gene3D" id="3.30.70.330">
    <property type="match status" value="1"/>
</dbReference>
<dbReference type="AlphaFoldDB" id="A0A183DPB0"/>
<evidence type="ECO:0000256" key="11">
    <source>
        <dbReference type="SAM" id="Phobius"/>
    </source>
</evidence>
<reference evidence="13 14" key="2">
    <citation type="submission" date="2018-11" db="EMBL/GenBank/DDBJ databases">
        <authorList>
            <consortium name="Pathogen Informatics"/>
        </authorList>
    </citation>
    <scope>NUCLEOTIDE SEQUENCE [LARGE SCALE GENOMIC DNA]</scope>
</reference>
<dbReference type="InterPro" id="IPR028426">
    <property type="entry name" value="Huntingtin_fam"/>
</dbReference>
<dbReference type="WBParaSite" id="GPUH_0001056401-mRNA-1">
    <property type="protein sequence ID" value="GPUH_0001056401-mRNA-1"/>
    <property type="gene ID" value="GPUH_0001056401"/>
</dbReference>
<evidence type="ECO:0000256" key="7">
    <source>
        <dbReference type="ARBA" id="ARBA00023242"/>
    </source>
</evidence>
<evidence type="ECO:0000313" key="15">
    <source>
        <dbReference type="WBParaSite" id="GPUH_0001056401-mRNA-1"/>
    </source>
</evidence>
<dbReference type="GO" id="GO:0005737">
    <property type="term" value="C:cytoplasm"/>
    <property type="evidence" value="ECO:0007669"/>
    <property type="project" value="UniProtKB-SubCell"/>
</dbReference>
<keyword evidence="9" id="KW-0175">Coiled coil</keyword>
<evidence type="ECO:0000256" key="9">
    <source>
        <dbReference type="SAM" id="Coils"/>
    </source>
</evidence>
<keyword evidence="7" id="KW-0539">Nucleus</keyword>
<keyword evidence="11" id="KW-0812">Transmembrane</keyword>
<dbReference type="GO" id="GO:0005634">
    <property type="term" value="C:nucleus"/>
    <property type="evidence" value="ECO:0007669"/>
    <property type="project" value="UniProtKB-SubCell"/>
</dbReference>
<evidence type="ECO:0000259" key="12">
    <source>
        <dbReference type="PROSITE" id="PS51939"/>
    </source>
</evidence>
<evidence type="ECO:0000256" key="4">
    <source>
        <dbReference type="ARBA" id="ARBA00007153"/>
    </source>
</evidence>
<dbReference type="InterPro" id="IPR048411">
    <property type="entry name" value="Htt_N_HEAT_rpt-1"/>
</dbReference>
<gene>
    <name evidence="13" type="ORF">GPUH_LOCUS10551</name>
</gene>
<keyword evidence="14" id="KW-1185">Reference proteome</keyword>
<dbReference type="GO" id="GO:1990904">
    <property type="term" value="C:ribonucleoprotein complex"/>
    <property type="evidence" value="ECO:0007669"/>
    <property type="project" value="UniProtKB-UniRule"/>
</dbReference>
<dbReference type="Pfam" id="PF12372">
    <property type="entry name" value="Htt_N-HEAT"/>
    <property type="match status" value="1"/>
</dbReference>
<proteinExistence type="inferred from homology"/>
<dbReference type="InterPro" id="IPR011989">
    <property type="entry name" value="ARM-like"/>
</dbReference>
<keyword evidence="6 8" id="KW-0694">RNA-binding</keyword>
<dbReference type="InterPro" id="IPR016024">
    <property type="entry name" value="ARM-type_fold"/>
</dbReference>
<dbReference type="Proteomes" id="UP000271098">
    <property type="component" value="Unassembled WGS sequence"/>
</dbReference>
<evidence type="ECO:0000313" key="13">
    <source>
        <dbReference type="EMBL" id="VDN17599.1"/>
    </source>
</evidence>
<reference evidence="15" key="1">
    <citation type="submission" date="2016-06" db="UniProtKB">
        <authorList>
            <consortium name="WormBaseParasite"/>
        </authorList>
    </citation>
    <scope>IDENTIFICATION</scope>
</reference>
<organism evidence="15">
    <name type="scientific">Gongylonema pulchrum</name>
    <dbReference type="NCBI Taxonomy" id="637853"/>
    <lineage>
        <taxon>Eukaryota</taxon>
        <taxon>Metazoa</taxon>
        <taxon>Ecdysozoa</taxon>
        <taxon>Nematoda</taxon>
        <taxon>Chromadorea</taxon>
        <taxon>Rhabditida</taxon>
        <taxon>Spirurina</taxon>
        <taxon>Spiruromorpha</taxon>
        <taxon>Spiruroidea</taxon>
        <taxon>Gongylonematidae</taxon>
        <taxon>Gongylonema</taxon>
    </lineage>
</organism>
<dbReference type="GO" id="GO:0003723">
    <property type="term" value="F:RNA binding"/>
    <property type="evidence" value="ECO:0007669"/>
    <property type="project" value="UniProtKB-KW"/>
</dbReference>
<dbReference type="PROSITE" id="PS51939">
    <property type="entry name" value="XRRM"/>
    <property type="match status" value="1"/>
</dbReference>
<feature type="region of interest" description="Disordered" evidence="10">
    <location>
        <begin position="332"/>
        <end position="366"/>
    </location>
</feature>
<dbReference type="OrthoDB" id="44867at2759"/>
<keyword evidence="5" id="KW-0963">Cytoplasm</keyword>
<comment type="subcellular location">
    <subcellularLocation>
        <location evidence="3">Cytoplasm</location>
    </subcellularLocation>
    <subcellularLocation>
        <location evidence="2">Nucleus</location>
    </subcellularLocation>
</comment>
<keyword evidence="11" id="KW-0472">Membrane</keyword>
<feature type="coiled-coil region" evidence="9">
    <location>
        <begin position="1032"/>
        <end position="1061"/>
    </location>
</feature>
<comment type="similarity">
    <text evidence="4">Belongs to the huntingtin family.</text>
</comment>
<accession>A0A183DPB0</accession>
<dbReference type="PANTHER" id="PTHR10170:SF10">
    <property type="entry name" value="HUNTINGTIN"/>
    <property type="match status" value="1"/>
</dbReference>
<feature type="region of interest" description="Disordered" evidence="10">
    <location>
        <begin position="1152"/>
        <end position="1179"/>
    </location>
</feature>
<evidence type="ECO:0000256" key="6">
    <source>
        <dbReference type="ARBA" id="ARBA00022884"/>
    </source>
</evidence>
<dbReference type="SUPFAM" id="SSF48371">
    <property type="entry name" value="ARM repeat"/>
    <property type="match status" value="1"/>
</dbReference>
<feature type="domain" description="XRRM" evidence="12">
    <location>
        <begin position="1061"/>
        <end position="1176"/>
    </location>
</feature>
<evidence type="ECO:0000256" key="10">
    <source>
        <dbReference type="SAM" id="MobiDB-lite"/>
    </source>
</evidence>
<feature type="transmembrane region" description="Helical" evidence="11">
    <location>
        <begin position="1185"/>
        <end position="1211"/>
    </location>
</feature>
<dbReference type="Gene3D" id="1.25.10.10">
    <property type="entry name" value="Leucine-rich Repeat Variant"/>
    <property type="match status" value="1"/>
</dbReference>
<evidence type="ECO:0000256" key="2">
    <source>
        <dbReference type="ARBA" id="ARBA00004123"/>
    </source>
</evidence>